<dbReference type="InterPro" id="IPR035914">
    <property type="entry name" value="Sperma_CUB_dom_sf"/>
</dbReference>
<gene>
    <name evidence="9" type="primary">8233885</name>
    <name evidence="8" type="ORF">Phum_PHUM024030</name>
</gene>
<dbReference type="PROSITE" id="PS00022">
    <property type="entry name" value="EGF_1"/>
    <property type="match status" value="2"/>
</dbReference>
<dbReference type="InParanoid" id="E0V9X9"/>
<protein>
    <submittedName>
        <fullName evidence="8 9">Uncharacterized protein</fullName>
    </submittedName>
</protein>
<feature type="domain" description="EGF-like" evidence="7">
    <location>
        <begin position="211"/>
        <end position="248"/>
    </location>
</feature>
<dbReference type="SMART" id="SM00181">
    <property type="entry name" value="EGF"/>
    <property type="match status" value="2"/>
</dbReference>
<feature type="disulfide bond" evidence="4">
    <location>
        <begin position="181"/>
        <end position="198"/>
    </location>
</feature>
<feature type="region of interest" description="Disordered" evidence="5">
    <location>
        <begin position="1"/>
        <end position="29"/>
    </location>
</feature>
<dbReference type="Pfam" id="PF00431">
    <property type="entry name" value="CUB"/>
    <property type="match status" value="1"/>
</dbReference>
<feature type="compositionally biased region" description="Polar residues" evidence="5">
    <location>
        <begin position="1"/>
        <end position="10"/>
    </location>
</feature>
<name>E0V9X9_PEDHC</name>
<dbReference type="VEuPathDB" id="VectorBase:PHUM024030"/>
<dbReference type="eggNOG" id="ENOG502RZ6I">
    <property type="taxonomic scope" value="Eukaryota"/>
</dbReference>
<evidence type="ECO:0000256" key="3">
    <source>
        <dbReference type="ARBA" id="ARBA00023157"/>
    </source>
</evidence>
<proteinExistence type="predicted"/>
<dbReference type="GeneID" id="8233885"/>
<evidence type="ECO:0000313" key="10">
    <source>
        <dbReference type="Proteomes" id="UP000009046"/>
    </source>
</evidence>
<dbReference type="PROSITE" id="PS01186">
    <property type="entry name" value="EGF_2"/>
    <property type="match status" value="2"/>
</dbReference>
<dbReference type="OrthoDB" id="6138650at2759"/>
<dbReference type="CTD" id="8233885"/>
<evidence type="ECO:0000256" key="2">
    <source>
        <dbReference type="ARBA" id="ARBA00022737"/>
    </source>
</evidence>
<keyword evidence="10" id="KW-1185">Reference proteome</keyword>
<dbReference type="PROSITE" id="PS50026">
    <property type="entry name" value="EGF_3"/>
    <property type="match status" value="2"/>
</dbReference>
<evidence type="ECO:0000313" key="9">
    <source>
        <dbReference type="EnsemblMetazoa" id="PHUM024030-PA"/>
    </source>
</evidence>
<dbReference type="PANTHER" id="PTHR24049">
    <property type="entry name" value="CRUMBS FAMILY MEMBER"/>
    <property type="match status" value="1"/>
</dbReference>
<feature type="disulfide bond" evidence="4">
    <location>
        <begin position="200"/>
        <end position="209"/>
    </location>
</feature>
<evidence type="ECO:0000313" key="8">
    <source>
        <dbReference type="EMBL" id="EEB10185.1"/>
    </source>
</evidence>
<dbReference type="InterPro" id="IPR000742">
    <property type="entry name" value="EGF"/>
</dbReference>
<reference evidence="8" key="1">
    <citation type="submission" date="2007-04" db="EMBL/GenBank/DDBJ databases">
        <title>Annotation of Pediculus humanus corporis strain USDA.</title>
        <authorList>
            <person name="Kirkness E."/>
            <person name="Hannick L."/>
            <person name="Hass B."/>
            <person name="Bruggner R."/>
            <person name="Lawson D."/>
            <person name="Bidwell S."/>
            <person name="Joardar V."/>
            <person name="Caler E."/>
            <person name="Walenz B."/>
            <person name="Inman J."/>
            <person name="Schobel S."/>
            <person name="Galinsky K."/>
            <person name="Amedeo P."/>
            <person name="Strausberg R."/>
        </authorList>
    </citation>
    <scope>NUCLEOTIDE SEQUENCE</scope>
    <source>
        <strain evidence="8">USDA</strain>
    </source>
</reference>
<dbReference type="EnsemblMetazoa" id="PHUM024030-RA">
    <property type="protein sequence ID" value="PHUM024030-PA"/>
    <property type="gene ID" value="PHUM024030"/>
</dbReference>
<keyword evidence="1 4" id="KW-0245">EGF-like domain</keyword>
<feature type="domain" description="EGF-like" evidence="7">
    <location>
        <begin position="172"/>
        <end position="210"/>
    </location>
</feature>
<dbReference type="Gene3D" id="2.10.25.10">
    <property type="entry name" value="Laminin"/>
    <property type="match status" value="1"/>
</dbReference>
<dbReference type="Proteomes" id="UP000009046">
    <property type="component" value="Unassembled WGS sequence"/>
</dbReference>
<dbReference type="SUPFAM" id="SSF49854">
    <property type="entry name" value="Spermadhesin, CUB domain"/>
    <property type="match status" value="1"/>
</dbReference>
<dbReference type="PROSITE" id="PS01180">
    <property type="entry name" value="CUB"/>
    <property type="match status" value="1"/>
</dbReference>
<dbReference type="KEGG" id="phu:Phum_PHUM024030"/>
<comment type="caution">
    <text evidence="4">Lacks conserved residue(s) required for the propagation of feature annotation.</text>
</comment>
<dbReference type="Gene3D" id="2.60.120.290">
    <property type="entry name" value="Spermadhesin, CUB domain"/>
    <property type="match status" value="1"/>
</dbReference>
<reference evidence="9" key="3">
    <citation type="submission" date="2020-05" db="UniProtKB">
        <authorList>
            <consortium name="EnsemblMetazoa"/>
        </authorList>
    </citation>
    <scope>IDENTIFICATION</scope>
    <source>
        <strain evidence="9">USDA</strain>
    </source>
</reference>
<feature type="disulfide bond" evidence="4">
    <location>
        <begin position="238"/>
        <end position="247"/>
    </location>
</feature>
<keyword evidence="2" id="KW-0677">Repeat</keyword>
<evidence type="ECO:0000256" key="5">
    <source>
        <dbReference type="SAM" id="MobiDB-lite"/>
    </source>
</evidence>
<evidence type="ECO:0000259" key="7">
    <source>
        <dbReference type="PROSITE" id="PS50026"/>
    </source>
</evidence>
<accession>E0V9X9</accession>
<feature type="compositionally biased region" description="Low complexity" evidence="5">
    <location>
        <begin position="20"/>
        <end position="29"/>
    </location>
</feature>
<dbReference type="OMA" id="LCFNDEH"/>
<dbReference type="EMBL" id="AAZO01000288">
    <property type="status" value="NOT_ANNOTATED_CDS"/>
    <property type="molecule type" value="Genomic_DNA"/>
</dbReference>
<evidence type="ECO:0000256" key="1">
    <source>
        <dbReference type="ARBA" id="ARBA00022536"/>
    </source>
</evidence>
<dbReference type="RefSeq" id="XP_002422923.1">
    <property type="nucleotide sequence ID" value="XM_002422878.1"/>
</dbReference>
<sequence length="311" mass="34985">MLMTRETQLKSNEQNDDDNNSGNSDDNLSHNQIKCGEYLNTTNGIIQTPGFPKRFPVPIRCRWIIDASAHTEKNIVVYLTQLYVTTGLKFTDYVYYEKESGLKYSESSGHIVTPENVTTSPWIRSFTPYLVIEFELDRLEGNHLRFLDDKHNVYFMYGFNVTFELVDRDVGVRESCNARICSLLGECYANANYTKYECSCFQGFSGPNCAQGPLCEGHTCNNGGTCVHSSAVSFGCKCPKGFVGSMCEFPLKLACDGKDCNETECYYNGSSEPTCECENPKKLSKGKHYSFYTMLLPPGNDDNDDDDNRGV</sequence>
<organism>
    <name type="scientific">Pediculus humanus subsp. corporis</name>
    <name type="common">Body louse</name>
    <dbReference type="NCBI Taxonomy" id="121224"/>
    <lineage>
        <taxon>Eukaryota</taxon>
        <taxon>Metazoa</taxon>
        <taxon>Ecdysozoa</taxon>
        <taxon>Arthropoda</taxon>
        <taxon>Hexapoda</taxon>
        <taxon>Insecta</taxon>
        <taxon>Pterygota</taxon>
        <taxon>Neoptera</taxon>
        <taxon>Paraneoptera</taxon>
        <taxon>Psocodea</taxon>
        <taxon>Troctomorpha</taxon>
        <taxon>Phthiraptera</taxon>
        <taxon>Anoplura</taxon>
        <taxon>Pediculidae</taxon>
        <taxon>Pediculus</taxon>
    </lineage>
</organism>
<reference evidence="8" key="2">
    <citation type="submission" date="2007-04" db="EMBL/GenBank/DDBJ databases">
        <title>The genome of the human body louse.</title>
        <authorList>
            <consortium name="The Human Body Louse Genome Consortium"/>
            <person name="Kirkness E."/>
            <person name="Walenz B."/>
            <person name="Hass B."/>
            <person name="Bruggner R."/>
            <person name="Strausberg R."/>
        </authorList>
    </citation>
    <scope>NUCLEOTIDE SEQUENCE</scope>
    <source>
        <strain evidence="8">USDA</strain>
    </source>
</reference>
<dbReference type="InterPro" id="IPR000859">
    <property type="entry name" value="CUB_dom"/>
</dbReference>
<feature type="domain" description="CUB" evidence="6">
    <location>
        <begin position="35"/>
        <end position="166"/>
    </location>
</feature>
<dbReference type="EMBL" id="DS235000">
    <property type="protein sequence ID" value="EEB10185.1"/>
    <property type="molecule type" value="Genomic_DNA"/>
</dbReference>
<dbReference type="AlphaFoldDB" id="E0V9X9"/>
<evidence type="ECO:0000259" key="6">
    <source>
        <dbReference type="PROSITE" id="PS01180"/>
    </source>
</evidence>
<keyword evidence="3 4" id="KW-1015">Disulfide bond</keyword>
<evidence type="ECO:0000256" key="4">
    <source>
        <dbReference type="PROSITE-ProRule" id="PRU00076"/>
    </source>
</evidence>
<dbReference type="InterPro" id="IPR051022">
    <property type="entry name" value="Notch_Cell-Fate_Det"/>
</dbReference>
<dbReference type="HOGENOM" id="CLU_070430_0_0_1"/>
<dbReference type="SUPFAM" id="SSF57196">
    <property type="entry name" value="EGF/Laminin"/>
    <property type="match status" value="1"/>
</dbReference>